<evidence type="ECO:0000256" key="5">
    <source>
        <dbReference type="ARBA" id="ARBA00022617"/>
    </source>
</evidence>
<sequence>MVAEVVIKALREQQPAAAALTAAILVLVFSYMAWFWSLRRRLSGPTVWPLFGSLPGLVLNRARMHDWIAGNLRATGGVATYQTCILPIPLLARRQGFVTVTAHPRNLEHVLRTRFDNYPKGPQMQAAFHDLLGGGIFNSDGEAWLLQRKTAALEFTTRTLRQAMARWTNRAILRLCSILSAAAAGDGRRAVDLQDLLLRLTFDNICGLTFGKDPETLSPAIPHNPFTAAFDAATEATLQRLLFPGFLWRLKKALRLGGELRLRRSLEVVDRHMEAAVAERKVTPSDDLISRFMKKRASDENLQRIALNFLLAGRDTSSVALSWFFWTVMRRPDVERKIVGEITAVLRATRGPDRAAWLAGSLEFDELDRLVYLKAALAETLRLYPSVPQDTKYVISDDVLPDGTVVPAGSSVTYSIYSMGRLETIWGKDCEEFRPERWLSAEGDRFEPTKDPYQFVAFNAGPRTCLGKDLAYLQMRSIAAAVLLRHRLEPVPGHRVQQKMSLTLFMKHGLLVYVRPRNLDDVDGHLVDSPAKKVTTAIATAAAARAGEINLVFPKARLPLQALTAINIVTPAGPPSVAPPPSAIGRCVFRLLGFTLPDRPFAVWTRRVSGMEQWRLQIEEWVRQQPVEQFYVAVAVLVFTLAFFGLFRILRRTKSNTIVLAGLSGSGKTVLFYQLRDGSPHLGTVTSMEPNDGTFVLHSELEKKGKLNPVRLVDVPGHSRLRPKLDEFLLYAAGVIFAVDSLDFLPNCRAAAEYLYDILTKSTVVKQRIPILILCNKADKVTAHSKEFIKKQLEKEIDKLRASRSAISAADLTSEYTLGVPGEAFHFSHCRNKVTVAEASGLTGEISQVEQFIRELSSCSLTSKRMALLLTLCSELTGLPVATGELLMLIPLLLEDPDLTLLMNNITICLNAISNDFFDKVLPKPAALSGVREDLMERLFWVDPWSSFFGGASLLMLTMRSTILFPIITGFTLSVQPACCLLGGGTELPFVTVPFAARPLNGEQDCRLGLAVGAGSTEDDRLLGAPGLPRETEEGLPGKDVFKLADIVGEVLEIVGTELLESVGLDLVTKDGCLVGIEVAGTFDEEEDPLAGVADLDAGLLAAGTDGLDVGVEDLTGVEDRRGASGFEGKVARDVGVEDLVADDGLRVPRVDELVPDDDVGCLNNVLLGGSGAFDN</sequence>
<feature type="binding site" description="axial binding residue" evidence="17">
    <location>
        <position position="465"/>
    </location>
    <ligand>
        <name>heme</name>
        <dbReference type="ChEBI" id="CHEBI:30413"/>
    </ligand>
    <ligandPart>
        <name>Fe</name>
        <dbReference type="ChEBI" id="CHEBI:18248"/>
    </ligandPart>
</feature>
<comment type="subcellular location">
    <subcellularLocation>
        <location evidence="1">Endoplasmic reticulum membrane</location>
        <topology evidence="1">Single-pass membrane protein</topology>
    </subcellularLocation>
</comment>
<dbReference type="InterPro" id="IPR019009">
    <property type="entry name" value="SRP_receptor_beta_su"/>
</dbReference>
<evidence type="ECO:0000313" key="20">
    <source>
        <dbReference type="Proteomes" id="UP000734854"/>
    </source>
</evidence>
<keyword evidence="8" id="KW-0547">Nucleotide-binding</keyword>
<dbReference type="GO" id="GO:0006629">
    <property type="term" value="P:lipid metabolic process"/>
    <property type="evidence" value="ECO:0007669"/>
    <property type="project" value="UniProtKB-ARBA"/>
</dbReference>
<dbReference type="Gene3D" id="3.40.50.300">
    <property type="entry name" value="P-loop containing nucleotide triphosphate hydrolases"/>
    <property type="match status" value="1"/>
</dbReference>
<organism evidence="19 20">
    <name type="scientific">Zingiber officinale</name>
    <name type="common">Ginger</name>
    <name type="synonym">Amomum zingiber</name>
    <dbReference type="NCBI Taxonomy" id="94328"/>
    <lineage>
        <taxon>Eukaryota</taxon>
        <taxon>Viridiplantae</taxon>
        <taxon>Streptophyta</taxon>
        <taxon>Embryophyta</taxon>
        <taxon>Tracheophyta</taxon>
        <taxon>Spermatophyta</taxon>
        <taxon>Magnoliopsida</taxon>
        <taxon>Liliopsida</taxon>
        <taxon>Zingiberales</taxon>
        <taxon>Zingiberaceae</taxon>
        <taxon>Zingiber</taxon>
    </lineage>
</organism>
<evidence type="ECO:0000256" key="7">
    <source>
        <dbReference type="ARBA" id="ARBA00022723"/>
    </source>
</evidence>
<keyword evidence="6 18" id="KW-0812">Transmembrane</keyword>
<evidence type="ECO:0000256" key="14">
    <source>
        <dbReference type="ARBA" id="ARBA00023134"/>
    </source>
</evidence>
<accession>A0A8J5FQI0</accession>
<dbReference type="Pfam" id="PF09439">
    <property type="entry name" value="SRPRB"/>
    <property type="match status" value="1"/>
</dbReference>
<dbReference type="GO" id="GO:0020037">
    <property type="term" value="F:heme binding"/>
    <property type="evidence" value="ECO:0007669"/>
    <property type="project" value="InterPro"/>
</dbReference>
<dbReference type="GO" id="GO:0016705">
    <property type="term" value="F:oxidoreductase activity, acting on paired donors, with incorporation or reduction of molecular oxygen"/>
    <property type="evidence" value="ECO:0007669"/>
    <property type="project" value="InterPro"/>
</dbReference>
<keyword evidence="20" id="KW-1185">Reference proteome</keyword>
<protein>
    <recommendedName>
        <fullName evidence="4">Signal recognition particle receptor subunit beta</fullName>
    </recommendedName>
</protein>
<dbReference type="FunFam" id="1.10.630.10:FF:000044">
    <property type="entry name" value="Cytochrome P450"/>
    <property type="match status" value="1"/>
</dbReference>
<keyword evidence="13" id="KW-0503">Monooxygenase</keyword>
<evidence type="ECO:0000256" key="11">
    <source>
        <dbReference type="ARBA" id="ARBA00023002"/>
    </source>
</evidence>
<reference evidence="19 20" key="1">
    <citation type="submission" date="2020-08" db="EMBL/GenBank/DDBJ databases">
        <title>Plant Genome Project.</title>
        <authorList>
            <person name="Zhang R.-G."/>
        </authorList>
    </citation>
    <scope>NUCLEOTIDE SEQUENCE [LARGE SCALE GENOMIC DNA]</scope>
    <source>
        <tissue evidence="19">Rhizome</tissue>
    </source>
</reference>
<comment type="cofactor">
    <cofactor evidence="17">
        <name>heme</name>
        <dbReference type="ChEBI" id="CHEBI:30413"/>
    </cofactor>
</comment>
<keyword evidence="16" id="KW-0675">Receptor</keyword>
<feature type="transmembrane region" description="Helical" evidence="18">
    <location>
        <begin position="16"/>
        <end position="36"/>
    </location>
</feature>
<evidence type="ECO:0000256" key="18">
    <source>
        <dbReference type="SAM" id="Phobius"/>
    </source>
</evidence>
<evidence type="ECO:0000313" key="19">
    <source>
        <dbReference type="EMBL" id="KAG6493948.1"/>
    </source>
</evidence>
<dbReference type="InterPro" id="IPR017972">
    <property type="entry name" value="Cyt_P450_CS"/>
</dbReference>
<dbReference type="Proteomes" id="UP000734854">
    <property type="component" value="Unassembled WGS sequence"/>
</dbReference>
<dbReference type="EMBL" id="JACMSC010000013">
    <property type="protein sequence ID" value="KAG6493948.1"/>
    <property type="molecule type" value="Genomic_DNA"/>
</dbReference>
<keyword evidence="10 18" id="KW-1133">Transmembrane helix</keyword>
<dbReference type="InterPro" id="IPR036396">
    <property type="entry name" value="Cyt_P450_sf"/>
</dbReference>
<evidence type="ECO:0000256" key="13">
    <source>
        <dbReference type="ARBA" id="ARBA00023033"/>
    </source>
</evidence>
<evidence type="ECO:0000256" key="8">
    <source>
        <dbReference type="ARBA" id="ARBA00022741"/>
    </source>
</evidence>
<dbReference type="AlphaFoldDB" id="A0A8J5FQI0"/>
<keyword evidence="9" id="KW-0256">Endoplasmic reticulum</keyword>
<dbReference type="PRINTS" id="PR00385">
    <property type="entry name" value="P450"/>
</dbReference>
<keyword evidence="11" id="KW-0560">Oxidoreductase</keyword>
<dbReference type="InterPro" id="IPR001128">
    <property type="entry name" value="Cyt_P450"/>
</dbReference>
<evidence type="ECO:0000256" key="9">
    <source>
        <dbReference type="ARBA" id="ARBA00022824"/>
    </source>
</evidence>
<evidence type="ECO:0000256" key="15">
    <source>
        <dbReference type="ARBA" id="ARBA00023136"/>
    </source>
</evidence>
<dbReference type="GO" id="GO:0005789">
    <property type="term" value="C:endoplasmic reticulum membrane"/>
    <property type="evidence" value="ECO:0007669"/>
    <property type="project" value="UniProtKB-SubCell"/>
</dbReference>
<dbReference type="CDD" id="cd04105">
    <property type="entry name" value="SR_beta"/>
    <property type="match status" value="1"/>
</dbReference>
<evidence type="ECO:0000256" key="1">
    <source>
        <dbReference type="ARBA" id="ARBA00004389"/>
    </source>
</evidence>
<evidence type="ECO:0000256" key="2">
    <source>
        <dbReference type="ARBA" id="ARBA00005619"/>
    </source>
</evidence>
<dbReference type="PROSITE" id="PS00086">
    <property type="entry name" value="CYTOCHROME_P450"/>
    <property type="match status" value="1"/>
</dbReference>
<name>A0A8J5FQI0_ZINOF</name>
<comment type="caution">
    <text evidence="19">The sequence shown here is derived from an EMBL/GenBank/DDBJ whole genome shotgun (WGS) entry which is preliminary data.</text>
</comment>
<keyword evidence="7 17" id="KW-0479">Metal-binding</keyword>
<feature type="transmembrane region" description="Helical" evidence="18">
    <location>
        <begin position="630"/>
        <end position="650"/>
    </location>
</feature>
<dbReference type="PROSITE" id="PS51417">
    <property type="entry name" value="ARF"/>
    <property type="match status" value="1"/>
</dbReference>
<dbReference type="SUPFAM" id="SSF52540">
    <property type="entry name" value="P-loop containing nucleoside triphosphate hydrolases"/>
    <property type="match status" value="1"/>
</dbReference>
<dbReference type="GO" id="GO:0005525">
    <property type="term" value="F:GTP binding"/>
    <property type="evidence" value="ECO:0007669"/>
    <property type="project" value="UniProtKB-KW"/>
</dbReference>
<gene>
    <name evidence="19" type="ORF">ZIOFF_048954</name>
</gene>
<dbReference type="InterPro" id="IPR002401">
    <property type="entry name" value="Cyt_P450_E_grp-I"/>
</dbReference>
<keyword evidence="5 17" id="KW-0349">Heme</keyword>
<dbReference type="PANTHER" id="PTHR24296">
    <property type="entry name" value="CYTOCHROME P450"/>
    <property type="match status" value="1"/>
</dbReference>
<keyword evidence="14" id="KW-0342">GTP-binding</keyword>
<dbReference type="SUPFAM" id="SSF48264">
    <property type="entry name" value="Cytochrome P450"/>
    <property type="match status" value="1"/>
</dbReference>
<comment type="similarity">
    <text evidence="3">Belongs to the cytochrome P450 family.</text>
</comment>
<dbReference type="GO" id="GO:0005506">
    <property type="term" value="F:iron ion binding"/>
    <property type="evidence" value="ECO:0007669"/>
    <property type="project" value="InterPro"/>
</dbReference>
<dbReference type="CDD" id="cd11064">
    <property type="entry name" value="CYP86A"/>
    <property type="match status" value="1"/>
</dbReference>
<evidence type="ECO:0000256" key="12">
    <source>
        <dbReference type="ARBA" id="ARBA00023004"/>
    </source>
</evidence>
<evidence type="ECO:0000256" key="17">
    <source>
        <dbReference type="PIRSR" id="PIRSR602401-1"/>
    </source>
</evidence>
<proteinExistence type="inferred from homology"/>
<dbReference type="PRINTS" id="PR00463">
    <property type="entry name" value="EP450I"/>
</dbReference>
<comment type="similarity">
    <text evidence="2">Belongs to the SRP receptor beta subunit family.</text>
</comment>
<dbReference type="Pfam" id="PF00067">
    <property type="entry name" value="p450"/>
    <property type="match status" value="1"/>
</dbReference>
<keyword evidence="15 18" id="KW-0472">Membrane</keyword>
<keyword evidence="12 17" id="KW-0408">Iron</keyword>
<dbReference type="GO" id="GO:0004497">
    <property type="term" value="F:monooxygenase activity"/>
    <property type="evidence" value="ECO:0007669"/>
    <property type="project" value="UniProtKB-KW"/>
</dbReference>
<evidence type="ECO:0000256" key="6">
    <source>
        <dbReference type="ARBA" id="ARBA00022692"/>
    </source>
</evidence>
<evidence type="ECO:0000256" key="16">
    <source>
        <dbReference type="ARBA" id="ARBA00023170"/>
    </source>
</evidence>
<evidence type="ECO:0000256" key="3">
    <source>
        <dbReference type="ARBA" id="ARBA00010617"/>
    </source>
</evidence>
<evidence type="ECO:0000256" key="10">
    <source>
        <dbReference type="ARBA" id="ARBA00022989"/>
    </source>
</evidence>
<dbReference type="InterPro" id="IPR027417">
    <property type="entry name" value="P-loop_NTPase"/>
</dbReference>
<evidence type="ECO:0000256" key="4">
    <source>
        <dbReference type="ARBA" id="ARBA00020256"/>
    </source>
</evidence>
<dbReference type="Gene3D" id="1.10.630.10">
    <property type="entry name" value="Cytochrome P450"/>
    <property type="match status" value="1"/>
</dbReference>